<dbReference type="RefSeq" id="WP_309482394.1">
    <property type="nucleotide sequence ID" value="NZ_CP133720.1"/>
</dbReference>
<keyword evidence="4" id="KW-1185">Reference proteome</keyword>
<evidence type="ECO:0000259" key="2">
    <source>
        <dbReference type="Pfam" id="PF01619"/>
    </source>
</evidence>
<evidence type="ECO:0000256" key="1">
    <source>
        <dbReference type="ARBA" id="ARBA00023002"/>
    </source>
</evidence>
<dbReference type="EMBL" id="CP133720">
    <property type="protein sequence ID" value="WMW80903.1"/>
    <property type="molecule type" value="Genomic_DNA"/>
</dbReference>
<proteinExistence type="predicted"/>
<dbReference type="PANTHER" id="PTHR13914">
    <property type="entry name" value="PROLINE OXIDASE"/>
    <property type="match status" value="1"/>
</dbReference>
<keyword evidence="1" id="KW-0560">Oxidoreductase</keyword>
<dbReference type="InterPro" id="IPR015659">
    <property type="entry name" value="Proline_oxidase"/>
</dbReference>
<evidence type="ECO:0000313" key="3">
    <source>
        <dbReference type="EMBL" id="WMW80903.1"/>
    </source>
</evidence>
<evidence type="ECO:0000313" key="4">
    <source>
        <dbReference type="Proteomes" id="UP001181355"/>
    </source>
</evidence>
<dbReference type="Proteomes" id="UP001181355">
    <property type="component" value="Chromosome"/>
</dbReference>
<dbReference type="Gene3D" id="3.20.20.220">
    <property type="match status" value="1"/>
</dbReference>
<protein>
    <submittedName>
        <fullName evidence="3">Proline dehydrogenase family protein</fullName>
    </submittedName>
</protein>
<dbReference type="Pfam" id="PF01619">
    <property type="entry name" value="Pro_dh"/>
    <property type="match status" value="1"/>
</dbReference>
<dbReference type="InterPro" id="IPR029041">
    <property type="entry name" value="FAD-linked_oxidoreductase-like"/>
</dbReference>
<reference evidence="3" key="1">
    <citation type="submission" date="2023-09" db="EMBL/GenBank/DDBJ databases">
        <title>Undibacterium sp. 20NA77.5 isolated from freshwater.</title>
        <authorList>
            <person name="Le V."/>
            <person name="Ko S.-R."/>
            <person name="Ahn C.-Y."/>
            <person name="Oh H.-M."/>
        </authorList>
    </citation>
    <scope>NUCLEOTIDE SEQUENCE</scope>
    <source>
        <strain evidence="3">20NA77.5</strain>
    </source>
</reference>
<dbReference type="InterPro" id="IPR002872">
    <property type="entry name" value="Proline_DH_dom"/>
</dbReference>
<sequence length="343" mass="38466">MSSIVEQYVSSLVFTSEPNQKQEQNATEMTKQAMDALRLLAMDETAKAMCDTNPLLKSVMRKIAHRYIAGETTEEVIPRLKAIRARGHAASVELMGESCRDEARANHATEIFLQLIDQLNAHDITCSISLDLSHIGSVIDPELGDYNVRRIAVAAAESGRELMISMEGSERTDQILSSYVRLHQDPHADFSHVGITLQARLHRTKADFANMLAYPGKIRLVKGAYFETSDRAHERESPELFRAYLDYAKTLLTTGRKCSIATHDTALQQALVAFIKQEGIRNEEFEFESLMGLGTQQIDDLHAQGFATREYAVYGDEYFLYVLNRIAENPVRLYQAVVDACGV</sequence>
<organism evidence="3 4">
    <name type="scientific">Undibacterium cyanobacteriorum</name>
    <dbReference type="NCBI Taxonomy" id="3073561"/>
    <lineage>
        <taxon>Bacteria</taxon>
        <taxon>Pseudomonadati</taxon>
        <taxon>Pseudomonadota</taxon>
        <taxon>Betaproteobacteria</taxon>
        <taxon>Burkholderiales</taxon>
        <taxon>Oxalobacteraceae</taxon>
        <taxon>Undibacterium</taxon>
    </lineage>
</organism>
<accession>A0ABY9RI60</accession>
<dbReference type="PANTHER" id="PTHR13914:SF0">
    <property type="entry name" value="PROLINE DEHYDROGENASE 1, MITOCHONDRIAL"/>
    <property type="match status" value="1"/>
</dbReference>
<name>A0ABY9RI60_9BURK</name>
<gene>
    <name evidence="3" type="ORF">RF679_01150</name>
</gene>
<feature type="domain" description="Proline dehydrogenase" evidence="2">
    <location>
        <begin position="78"/>
        <end position="329"/>
    </location>
</feature>
<dbReference type="SUPFAM" id="SSF51730">
    <property type="entry name" value="FAD-linked oxidoreductase"/>
    <property type="match status" value="1"/>
</dbReference>